<reference evidence="1" key="3">
    <citation type="submission" date="2025-09" db="UniProtKB">
        <authorList>
            <consortium name="Ensembl"/>
        </authorList>
    </citation>
    <scope>IDENTIFICATION</scope>
</reference>
<dbReference type="AlphaFoldDB" id="A0AAY5EDM7"/>
<keyword evidence="2" id="KW-1185">Reference proteome</keyword>
<reference evidence="1" key="2">
    <citation type="submission" date="2025-08" db="UniProtKB">
        <authorList>
            <consortium name="Ensembl"/>
        </authorList>
    </citation>
    <scope>IDENTIFICATION</scope>
</reference>
<protein>
    <submittedName>
        <fullName evidence="1">Uncharacterized protein</fullName>
    </submittedName>
</protein>
<name>A0AAY5EDM7_ELEEL</name>
<reference evidence="1 2" key="1">
    <citation type="submission" date="2020-05" db="EMBL/GenBank/DDBJ databases">
        <title>Electrophorus electricus (electric eel) genome, fEleEle1, primary haplotype.</title>
        <authorList>
            <person name="Myers G."/>
            <person name="Meyer A."/>
            <person name="Fedrigo O."/>
            <person name="Formenti G."/>
            <person name="Rhie A."/>
            <person name="Tracey A."/>
            <person name="Sims Y."/>
            <person name="Jarvis E.D."/>
        </authorList>
    </citation>
    <scope>NUCLEOTIDE SEQUENCE [LARGE SCALE GENOMIC DNA]</scope>
</reference>
<dbReference type="Ensembl" id="ENSEEET00000060537.1">
    <property type="protein sequence ID" value="ENSEEEP00000054552.1"/>
    <property type="gene ID" value="ENSEEEG00000025003.1"/>
</dbReference>
<evidence type="ECO:0000313" key="2">
    <source>
        <dbReference type="Proteomes" id="UP000314983"/>
    </source>
</evidence>
<proteinExistence type="predicted"/>
<sequence>THHCLSRLFPSRPLSPLWFCVQLGAAVDAETLTSSAALQQSLLAWVGLDSSASCPVVNAQYWRGRA</sequence>
<organism evidence="1 2">
    <name type="scientific">Electrophorus electricus</name>
    <name type="common">Electric eel</name>
    <name type="synonym">Gymnotus electricus</name>
    <dbReference type="NCBI Taxonomy" id="8005"/>
    <lineage>
        <taxon>Eukaryota</taxon>
        <taxon>Metazoa</taxon>
        <taxon>Chordata</taxon>
        <taxon>Craniata</taxon>
        <taxon>Vertebrata</taxon>
        <taxon>Euteleostomi</taxon>
        <taxon>Actinopterygii</taxon>
        <taxon>Neopterygii</taxon>
        <taxon>Teleostei</taxon>
        <taxon>Ostariophysi</taxon>
        <taxon>Gymnotiformes</taxon>
        <taxon>Gymnotoidei</taxon>
        <taxon>Gymnotidae</taxon>
        <taxon>Electrophorus</taxon>
    </lineage>
</organism>
<evidence type="ECO:0000313" key="1">
    <source>
        <dbReference type="Ensembl" id="ENSEEEP00000054552.1"/>
    </source>
</evidence>
<dbReference type="Proteomes" id="UP000314983">
    <property type="component" value="Chromosome 13"/>
</dbReference>
<accession>A0AAY5EDM7</accession>